<protein>
    <submittedName>
        <fullName evidence="2">Uncharacterized protein</fullName>
    </submittedName>
</protein>
<reference evidence="2 3" key="1">
    <citation type="submission" date="2009-11" db="EMBL/GenBank/DDBJ databases">
        <title>Annotation of Allomyces macrogynus ATCC 38327.</title>
        <authorList>
            <consortium name="The Broad Institute Genome Sequencing Platform"/>
            <person name="Russ C."/>
            <person name="Cuomo C."/>
            <person name="Burger G."/>
            <person name="Gray M.W."/>
            <person name="Holland P.W.H."/>
            <person name="King N."/>
            <person name="Lang F.B.F."/>
            <person name="Roger A.J."/>
            <person name="Ruiz-Trillo I."/>
            <person name="Young S.K."/>
            <person name="Zeng Q."/>
            <person name="Gargeya S."/>
            <person name="Fitzgerald M."/>
            <person name="Haas B."/>
            <person name="Abouelleil A."/>
            <person name="Alvarado L."/>
            <person name="Arachchi H.M."/>
            <person name="Berlin A."/>
            <person name="Chapman S.B."/>
            <person name="Gearin G."/>
            <person name="Goldberg J."/>
            <person name="Griggs A."/>
            <person name="Gujja S."/>
            <person name="Hansen M."/>
            <person name="Heiman D."/>
            <person name="Howarth C."/>
            <person name="Larimer J."/>
            <person name="Lui A."/>
            <person name="MacDonald P.J.P."/>
            <person name="McCowen C."/>
            <person name="Montmayeur A."/>
            <person name="Murphy C."/>
            <person name="Neiman D."/>
            <person name="Pearson M."/>
            <person name="Priest M."/>
            <person name="Roberts A."/>
            <person name="Saif S."/>
            <person name="Shea T."/>
            <person name="Sisk P."/>
            <person name="Stolte C."/>
            <person name="Sykes S."/>
            <person name="Wortman J."/>
            <person name="Nusbaum C."/>
            <person name="Birren B."/>
        </authorList>
    </citation>
    <scope>NUCLEOTIDE SEQUENCE [LARGE SCALE GENOMIC DNA]</scope>
    <source>
        <strain evidence="2 3">ATCC 38327</strain>
    </source>
</reference>
<feature type="compositionally biased region" description="Low complexity" evidence="1">
    <location>
        <begin position="181"/>
        <end position="195"/>
    </location>
</feature>
<feature type="region of interest" description="Disordered" evidence="1">
    <location>
        <begin position="314"/>
        <end position="395"/>
    </location>
</feature>
<name>A0A0L0SXW8_ALLM3</name>
<accession>A0A0L0SXW8</accession>
<dbReference type="Proteomes" id="UP000054350">
    <property type="component" value="Unassembled WGS sequence"/>
</dbReference>
<dbReference type="STRING" id="578462.A0A0L0SXW8"/>
<feature type="compositionally biased region" description="Pro residues" evidence="1">
    <location>
        <begin position="203"/>
        <end position="212"/>
    </location>
</feature>
<gene>
    <name evidence="2" type="ORF">AMAG_11811</name>
</gene>
<feature type="compositionally biased region" description="Low complexity" evidence="1">
    <location>
        <begin position="317"/>
        <end position="346"/>
    </location>
</feature>
<feature type="compositionally biased region" description="Pro residues" evidence="1">
    <location>
        <begin position="277"/>
        <end position="286"/>
    </location>
</feature>
<organism evidence="2 3">
    <name type="scientific">Allomyces macrogynus (strain ATCC 38327)</name>
    <name type="common">Allomyces javanicus var. macrogynus</name>
    <dbReference type="NCBI Taxonomy" id="578462"/>
    <lineage>
        <taxon>Eukaryota</taxon>
        <taxon>Fungi</taxon>
        <taxon>Fungi incertae sedis</taxon>
        <taxon>Blastocladiomycota</taxon>
        <taxon>Blastocladiomycetes</taxon>
        <taxon>Blastocladiales</taxon>
        <taxon>Blastocladiaceae</taxon>
        <taxon>Allomyces</taxon>
    </lineage>
</organism>
<feature type="region of interest" description="Disordered" evidence="1">
    <location>
        <begin position="171"/>
        <end position="301"/>
    </location>
</feature>
<feature type="compositionally biased region" description="Acidic residues" evidence="1">
    <location>
        <begin position="242"/>
        <end position="258"/>
    </location>
</feature>
<proteinExistence type="predicted"/>
<feature type="compositionally biased region" description="Low complexity" evidence="1">
    <location>
        <begin position="213"/>
        <end position="229"/>
    </location>
</feature>
<reference evidence="3" key="2">
    <citation type="submission" date="2009-11" db="EMBL/GenBank/DDBJ databases">
        <title>The Genome Sequence of Allomyces macrogynus strain ATCC 38327.</title>
        <authorList>
            <consortium name="The Broad Institute Genome Sequencing Platform"/>
            <person name="Russ C."/>
            <person name="Cuomo C."/>
            <person name="Shea T."/>
            <person name="Young S.K."/>
            <person name="Zeng Q."/>
            <person name="Koehrsen M."/>
            <person name="Haas B."/>
            <person name="Borodovsky M."/>
            <person name="Guigo R."/>
            <person name="Alvarado L."/>
            <person name="Berlin A."/>
            <person name="Borenstein D."/>
            <person name="Chen Z."/>
            <person name="Engels R."/>
            <person name="Freedman E."/>
            <person name="Gellesch M."/>
            <person name="Goldberg J."/>
            <person name="Griggs A."/>
            <person name="Gujja S."/>
            <person name="Heiman D."/>
            <person name="Hepburn T."/>
            <person name="Howarth C."/>
            <person name="Jen D."/>
            <person name="Larson L."/>
            <person name="Lewis B."/>
            <person name="Mehta T."/>
            <person name="Park D."/>
            <person name="Pearson M."/>
            <person name="Roberts A."/>
            <person name="Saif S."/>
            <person name="Shenoy N."/>
            <person name="Sisk P."/>
            <person name="Stolte C."/>
            <person name="Sykes S."/>
            <person name="Walk T."/>
            <person name="White J."/>
            <person name="Yandava C."/>
            <person name="Burger G."/>
            <person name="Gray M.W."/>
            <person name="Holland P.W.H."/>
            <person name="King N."/>
            <person name="Lang F.B.F."/>
            <person name="Roger A.J."/>
            <person name="Ruiz-Trillo I."/>
            <person name="Lander E."/>
            <person name="Nusbaum C."/>
        </authorList>
    </citation>
    <scope>NUCLEOTIDE SEQUENCE [LARGE SCALE GENOMIC DNA]</scope>
    <source>
        <strain evidence="3">ATCC 38327</strain>
    </source>
</reference>
<dbReference type="EMBL" id="GG745353">
    <property type="protein sequence ID" value="KNE67341.1"/>
    <property type="molecule type" value="Genomic_DNA"/>
</dbReference>
<evidence type="ECO:0000313" key="2">
    <source>
        <dbReference type="EMBL" id="KNE67341.1"/>
    </source>
</evidence>
<evidence type="ECO:0000313" key="3">
    <source>
        <dbReference type="Proteomes" id="UP000054350"/>
    </source>
</evidence>
<dbReference type="VEuPathDB" id="FungiDB:AMAG_11811"/>
<dbReference type="OrthoDB" id="10621278at2759"/>
<keyword evidence="3" id="KW-1185">Reference proteome</keyword>
<evidence type="ECO:0000256" key="1">
    <source>
        <dbReference type="SAM" id="MobiDB-lite"/>
    </source>
</evidence>
<sequence length="395" mass="41045">MASRYRRPHPTAPTADPSLGSSWPGIADFASQPRATQADSPDLPALPDILDLPDLPDFTAITAPPADLLALPDLGGDLSDLLVDHPGTPAAFARRYTLAPRVLKPALDFVVDENHDLDVILTTPSSPLPARDAHAAEPVDEVDLDQDLDHSPAESAVAPGLLTRVQAVSPARTPAAVPPGRTAAASTARAPAMSPVRMQPAAPLAPPSPPTAISPLVSSPTRSSSLPMPLGQPDVPDPGLGDADDDEMQLDDTAEDAFDAMPPAPAATAPSAEPRAVPAPPPPPPPENDEDEDEFGFLRSDRRVHRARLQYPHLLRAATSTTASLTSSATVPSTPARAPPATSAAAQLNARAGHPSPDSSAFDLPPPPPPPPPAPQPSSDDEDDDTDFFTYRPDG</sequence>
<feature type="region of interest" description="Disordered" evidence="1">
    <location>
        <begin position="1"/>
        <end position="48"/>
    </location>
</feature>
<dbReference type="AlphaFoldDB" id="A0A0L0SXW8"/>
<feature type="compositionally biased region" description="Pro residues" evidence="1">
    <location>
        <begin position="364"/>
        <end position="376"/>
    </location>
</feature>
<feature type="compositionally biased region" description="Low complexity" evidence="1">
    <location>
        <begin position="266"/>
        <end position="276"/>
    </location>
</feature>